<dbReference type="InterPro" id="IPR029499">
    <property type="entry name" value="PduO-typ"/>
</dbReference>
<keyword evidence="3 4" id="KW-0067">ATP-binding</keyword>
<dbReference type="EMBL" id="MHTJ01000002">
    <property type="protein sequence ID" value="OHA58934.1"/>
    <property type="molecule type" value="Genomic_DNA"/>
</dbReference>
<protein>
    <recommendedName>
        <fullName evidence="4">Corrinoid adenosyltransferase</fullName>
        <ecNumber evidence="4">2.5.1.17</ecNumber>
    </recommendedName>
    <alternativeName>
        <fullName evidence="4">Cob(II)alamin adenosyltransferase</fullName>
    </alternativeName>
    <alternativeName>
        <fullName evidence="4">Cob(II)yrinic acid a,c-diamide adenosyltransferase</fullName>
    </alternativeName>
    <alternativeName>
        <fullName evidence="4">Cobinamide/cobalamin adenosyltransferase</fullName>
    </alternativeName>
</protein>
<sequence length="185" mass="20534">MALFTGKGDNGTTKTFGCDQRVSKSSTIAEALGTLDEINSFLGICKEKSRSGFSIPPDNIPVHELVHQTQQNLFIVQAELAGADKHINREKVIETETTINEIEKLLPPITTFFISGGTELAAHFDFARTLARRAERRVVAVQEEGFRPIADDTRAYLNRLSSLLYALARLTNHMSGITEEPPQYK</sequence>
<dbReference type="SUPFAM" id="SSF89028">
    <property type="entry name" value="Cobalamin adenosyltransferase-like"/>
    <property type="match status" value="1"/>
</dbReference>
<evidence type="ECO:0000259" key="5">
    <source>
        <dbReference type="Pfam" id="PF01923"/>
    </source>
</evidence>
<dbReference type="Gene3D" id="1.20.1200.10">
    <property type="entry name" value="Cobalamin adenosyltransferase-like"/>
    <property type="match status" value="1"/>
</dbReference>
<organism evidence="6 7">
    <name type="scientific">Candidatus Vogelbacteria bacterium RIFOXYD1_FULL_44_32</name>
    <dbReference type="NCBI Taxonomy" id="1802438"/>
    <lineage>
        <taxon>Bacteria</taxon>
        <taxon>Candidatus Vogeliibacteriota</taxon>
    </lineage>
</organism>
<dbReference type="AlphaFoldDB" id="A0A1G2QEE8"/>
<dbReference type="NCBIfam" id="TIGR00636">
    <property type="entry name" value="PduO_Nterm"/>
    <property type="match status" value="1"/>
</dbReference>
<dbReference type="PANTHER" id="PTHR12213:SF0">
    <property type="entry name" value="CORRINOID ADENOSYLTRANSFERASE MMAB"/>
    <property type="match status" value="1"/>
</dbReference>
<dbReference type="GO" id="GO:0005524">
    <property type="term" value="F:ATP binding"/>
    <property type="evidence" value="ECO:0007669"/>
    <property type="project" value="UniProtKB-UniRule"/>
</dbReference>
<comment type="catalytic activity">
    <reaction evidence="4">
        <text>2 cob(II)alamin + reduced [electron-transfer flavoprotein] + 2 ATP = 2 adenosylcob(III)alamin + 2 triphosphate + oxidized [electron-transfer flavoprotein] + 3 H(+)</text>
        <dbReference type="Rhea" id="RHEA:28671"/>
        <dbReference type="Rhea" id="RHEA-COMP:10685"/>
        <dbReference type="Rhea" id="RHEA-COMP:10686"/>
        <dbReference type="ChEBI" id="CHEBI:15378"/>
        <dbReference type="ChEBI" id="CHEBI:16304"/>
        <dbReference type="ChEBI" id="CHEBI:18036"/>
        <dbReference type="ChEBI" id="CHEBI:18408"/>
        <dbReference type="ChEBI" id="CHEBI:30616"/>
        <dbReference type="ChEBI" id="CHEBI:57692"/>
        <dbReference type="ChEBI" id="CHEBI:58307"/>
        <dbReference type="EC" id="2.5.1.17"/>
    </reaction>
</comment>
<comment type="pathway">
    <text evidence="4">Cofactor biosynthesis; adenosylcobalamin biosynthesis; adenosylcobalamin from cob(II)yrinate a,c-diamide: step 2/7.</text>
</comment>
<gene>
    <name evidence="6" type="ORF">A2571_00985</name>
</gene>
<reference evidence="6 7" key="1">
    <citation type="journal article" date="2016" name="Nat. Commun.">
        <title>Thousands of microbial genomes shed light on interconnected biogeochemical processes in an aquifer system.</title>
        <authorList>
            <person name="Anantharaman K."/>
            <person name="Brown C.T."/>
            <person name="Hug L.A."/>
            <person name="Sharon I."/>
            <person name="Castelle C.J."/>
            <person name="Probst A.J."/>
            <person name="Thomas B.C."/>
            <person name="Singh A."/>
            <person name="Wilkins M.J."/>
            <person name="Karaoz U."/>
            <person name="Brodie E.L."/>
            <person name="Williams K.H."/>
            <person name="Hubbard S.S."/>
            <person name="Banfield J.F."/>
        </authorList>
    </citation>
    <scope>NUCLEOTIDE SEQUENCE [LARGE SCALE GENOMIC DNA]</scope>
</reference>
<comment type="similarity">
    <text evidence="4">Belongs to the Cob(I)alamin adenosyltransferase family.</text>
</comment>
<keyword evidence="2 4" id="KW-0547">Nucleotide-binding</keyword>
<evidence type="ECO:0000256" key="2">
    <source>
        <dbReference type="ARBA" id="ARBA00022741"/>
    </source>
</evidence>
<comment type="catalytic activity">
    <reaction evidence="4">
        <text>2 cob(II)yrinate a,c diamide + reduced [electron-transfer flavoprotein] + 2 ATP = 2 adenosylcob(III)yrinate a,c-diamide + 2 triphosphate + oxidized [electron-transfer flavoprotein] + 3 H(+)</text>
        <dbReference type="Rhea" id="RHEA:11528"/>
        <dbReference type="Rhea" id="RHEA-COMP:10685"/>
        <dbReference type="Rhea" id="RHEA-COMP:10686"/>
        <dbReference type="ChEBI" id="CHEBI:15378"/>
        <dbReference type="ChEBI" id="CHEBI:18036"/>
        <dbReference type="ChEBI" id="CHEBI:30616"/>
        <dbReference type="ChEBI" id="CHEBI:57692"/>
        <dbReference type="ChEBI" id="CHEBI:58307"/>
        <dbReference type="ChEBI" id="CHEBI:58503"/>
        <dbReference type="ChEBI" id="CHEBI:58537"/>
        <dbReference type="EC" id="2.5.1.17"/>
    </reaction>
</comment>
<keyword evidence="4" id="KW-0169">Cobalamin biosynthesis</keyword>
<evidence type="ECO:0000256" key="3">
    <source>
        <dbReference type="ARBA" id="ARBA00022840"/>
    </source>
</evidence>
<evidence type="ECO:0000313" key="7">
    <source>
        <dbReference type="Proteomes" id="UP000177043"/>
    </source>
</evidence>
<name>A0A1G2QEE8_9BACT</name>
<comment type="caution">
    <text evidence="6">The sequence shown here is derived from an EMBL/GenBank/DDBJ whole genome shotgun (WGS) entry which is preliminary data.</text>
</comment>
<feature type="domain" description="Cobalamin adenosyltransferase-like" evidence="5">
    <location>
        <begin position="4"/>
        <end position="170"/>
    </location>
</feature>
<dbReference type="PANTHER" id="PTHR12213">
    <property type="entry name" value="CORRINOID ADENOSYLTRANSFERASE"/>
    <property type="match status" value="1"/>
</dbReference>
<dbReference type="InterPro" id="IPR036451">
    <property type="entry name" value="CblAdoTrfase-like_sf"/>
</dbReference>
<keyword evidence="1 4" id="KW-0808">Transferase</keyword>
<accession>A0A1G2QEE8</accession>
<dbReference type="InterPro" id="IPR016030">
    <property type="entry name" value="CblAdoTrfase-like"/>
</dbReference>
<evidence type="ECO:0000313" key="6">
    <source>
        <dbReference type="EMBL" id="OHA58934.1"/>
    </source>
</evidence>
<proteinExistence type="inferred from homology"/>
<dbReference type="EC" id="2.5.1.17" evidence="4"/>
<dbReference type="Proteomes" id="UP000177043">
    <property type="component" value="Unassembled WGS sequence"/>
</dbReference>
<evidence type="ECO:0000256" key="4">
    <source>
        <dbReference type="RuleBase" id="RU366026"/>
    </source>
</evidence>
<dbReference type="UniPathway" id="UPA00148">
    <property type="reaction ID" value="UER00233"/>
</dbReference>
<evidence type="ECO:0000256" key="1">
    <source>
        <dbReference type="ARBA" id="ARBA00022679"/>
    </source>
</evidence>
<dbReference type="GO" id="GO:0008817">
    <property type="term" value="F:corrinoid adenosyltransferase activity"/>
    <property type="evidence" value="ECO:0007669"/>
    <property type="project" value="UniProtKB-UniRule"/>
</dbReference>
<dbReference type="Pfam" id="PF01923">
    <property type="entry name" value="Cob_adeno_trans"/>
    <property type="match status" value="1"/>
</dbReference>
<dbReference type="GO" id="GO:0009236">
    <property type="term" value="P:cobalamin biosynthetic process"/>
    <property type="evidence" value="ECO:0007669"/>
    <property type="project" value="UniProtKB-UniRule"/>
</dbReference>